<dbReference type="Pfam" id="PF00141">
    <property type="entry name" value="peroxidase"/>
    <property type="match status" value="2"/>
</dbReference>
<gene>
    <name evidence="14" type="ORF">SAY86_017272</name>
</gene>
<comment type="similarity">
    <text evidence="3">Belongs to the peroxidase family. Ascorbate peroxidase subfamily.</text>
</comment>
<dbReference type="InterPro" id="IPR000823">
    <property type="entry name" value="Peroxidase_pln"/>
</dbReference>
<comment type="function">
    <text evidence="2">Removal of H(2)O(2), oxidation of toxic reductants, biosynthesis and degradation of lignin, suberization, auxin catabolism, response to environmental stresses such as wounding, pathogen attack and oxidative stress. These functions might be dependent on each isozyme/isoform in each plant tissue.</text>
</comment>
<dbReference type="GO" id="GO:0020037">
    <property type="term" value="F:heme binding"/>
    <property type="evidence" value="ECO:0007669"/>
    <property type="project" value="InterPro"/>
</dbReference>
<keyword evidence="15" id="KW-1185">Reference proteome</keyword>
<evidence type="ECO:0000256" key="1">
    <source>
        <dbReference type="ARBA" id="ARBA00000189"/>
    </source>
</evidence>
<dbReference type="AlphaFoldDB" id="A0AAN7M189"/>
<accession>A0AAN7M189</accession>
<evidence type="ECO:0000256" key="9">
    <source>
        <dbReference type="ARBA" id="ARBA00023004"/>
    </source>
</evidence>
<evidence type="ECO:0000256" key="12">
    <source>
        <dbReference type="PIRSR" id="PIRSR600823-5"/>
    </source>
</evidence>
<evidence type="ECO:0000313" key="15">
    <source>
        <dbReference type="Proteomes" id="UP001346149"/>
    </source>
</evidence>
<feature type="domain" description="Plant heme peroxidase family profile" evidence="13">
    <location>
        <begin position="4"/>
        <end position="153"/>
    </location>
</feature>
<evidence type="ECO:0000256" key="8">
    <source>
        <dbReference type="ARBA" id="ARBA00023002"/>
    </source>
</evidence>
<dbReference type="InterPro" id="IPR019793">
    <property type="entry name" value="Peroxidases_heam-ligand_BS"/>
</dbReference>
<evidence type="ECO:0000256" key="3">
    <source>
        <dbReference type="ARBA" id="ARBA00006873"/>
    </source>
</evidence>
<evidence type="ECO:0000313" key="14">
    <source>
        <dbReference type="EMBL" id="KAK4789968.1"/>
    </source>
</evidence>
<keyword evidence="5" id="KW-0575">Peroxidase</keyword>
<comment type="cofactor">
    <cofactor evidence="11">
        <name>heme b</name>
        <dbReference type="ChEBI" id="CHEBI:60344"/>
    </cofactor>
    <text evidence="11">Binds 1 heme b (iron(II)-protoporphyrin IX) group per subunit.</text>
</comment>
<dbReference type="PANTHER" id="PTHR31388:SF34">
    <property type="entry name" value="PEROXIDASE 10"/>
    <property type="match status" value="1"/>
</dbReference>
<dbReference type="InterPro" id="IPR002016">
    <property type="entry name" value="Haem_peroxidase"/>
</dbReference>
<evidence type="ECO:0000256" key="7">
    <source>
        <dbReference type="ARBA" id="ARBA00022723"/>
    </source>
</evidence>
<feature type="binding site" evidence="11">
    <location>
        <position position="84"/>
    </location>
    <ligand>
        <name>Ca(2+)</name>
        <dbReference type="ChEBI" id="CHEBI:29108"/>
        <label>2</label>
    </ligand>
</feature>
<dbReference type="PROSITE" id="PS00435">
    <property type="entry name" value="PEROXIDASE_1"/>
    <property type="match status" value="1"/>
</dbReference>
<evidence type="ECO:0000256" key="6">
    <source>
        <dbReference type="ARBA" id="ARBA00022617"/>
    </source>
</evidence>
<evidence type="ECO:0000259" key="13">
    <source>
        <dbReference type="PROSITE" id="PS50873"/>
    </source>
</evidence>
<dbReference type="Proteomes" id="UP001346149">
    <property type="component" value="Unassembled WGS sequence"/>
</dbReference>
<proteinExistence type="inferred from homology"/>
<dbReference type="Gene3D" id="1.10.520.10">
    <property type="match status" value="1"/>
</dbReference>
<dbReference type="EMBL" id="JAXQNO010000010">
    <property type="protein sequence ID" value="KAK4789968.1"/>
    <property type="molecule type" value="Genomic_DNA"/>
</dbReference>
<protein>
    <recommendedName>
        <fullName evidence="4">peroxidase</fullName>
        <ecNumber evidence="4">1.11.1.7</ecNumber>
    </recommendedName>
</protein>
<dbReference type="GO" id="GO:0046872">
    <property type="term" value="F:metal ion binding"/>
    <property type="evidence" value="ECO:0007669"/>
    <property type="project" value="UniProtKB-KW"/>
</dbReference>
<evidence type="ECO:0000256" key="11">
    <source>
        <dbReference type="PIRSR" id="PIRSR600823-3"/>
    </source>
</evidence>
<name>A0AAN7M189_TRANT</name>
<feature type="binding site" description="axial binding residue" evidence="11">
    <location>
        <position position="83"/>
    </location>
    <ligand>
        <name>heme b</name>
        <dbReference type="ChEBI" id="CHEBI:60344"/>
    </ligand>
    <ligandPart>
        <name>Fe</name>
        <dbReference type="ChEBI" id="CHEBI:18248"/>
    </ligandPart>
</feature>
<keyword evidence="8" id="KW-0560">Oxidoreductase</keyword>
<comment type="caution">
    <text evidence="14">The sequence shown here is derived from an EMBL/GenBank/DDBJ whole genome shotgun (WGS) entry which is preliminary data.</text>
</comment>
<organism evidence="14 15">
    <name type="scientific">Trapa natans</name>
    <name type="common">Water chestnut</name>
    <dbReference type="NCBI Taxonomy" id="22666"/>
    <lineage>
        <taxon>Eukaryota</taxon>
        <taxon>Viridiplantae</taxon>
        <taxon>Streptophyta</taxon>
        <taxon>Embryophyta</taxon>
        <taxon>Tracheophyta</taxon>
        <taxon>Spermatophyta</taxon>
        <taxon>Magnoliopsida</taxon>
        <taxon>eudicotyledons</taxon>
        <taxon>Gunneridae</taxon>
        <taxon>Pentapetalae</taxon>
        <taxon>rosids</taxon>
        <taxon>malvids</taxon>
        <taxon>Myrtales</taxon>
        <taxon>Lythraceae</taxon>
        <taxon>Trapa</taxon>
    </lineage>
</organism>
<sequence length="158" mass="17378">MIHNINSLRGFDVIDNIKADAEKLCPSTVSCADIIALAARDAIALQVSSQLTCRYLHLLNKIIAKFTSKGLDIKDVVALTGGHTIGYAQCFTFKRRLYNFNGAGNPDPALDSDFLSILRSTCPNVDSSNTNIVPLDSDTTYRFDNAYYSNLVKKLRPS</sequence>
<dbReference type="FunFam" id="1.10.420.10:FF:000001">
    <property type="entry name" value="Peroxidase"/>
    <property type="match status" value="1"/>
</dbReference>
<dbReference type="GO" id="GO:0006979">
    <property type="term" value="P:response to oxidative stress"/>
    <property type="evidence" value="ECO:0007669"/>
    <property type="project" value="InterPro"/>
</dbReference>
<dbReference type="InterPro" id="IPR010255">
    <property type="entry name" value="Haem_peroxidase_sf"/>
</dbReference>
<dbReference type="PANTHER" id="PTHR31388">
    <property type="entry name" value="PEROXIDASE 72-RELATED"/>
    <property type="match status" value="1"/>
</dbReference>
<keyword evidence="6" id="KW-0349">Heme</keyword>
<feature type="binding site" evidence="11">
    <location>
        <position position="144"/>
    </location>
    <ligand>
        <name>Ca(2+)</name>
        <dbReference type="ChEBI" id="CHEBI:29108"/>
        <label>2</label>
    </ligand>
</feature>
<reference evidence="14 15" key="1">
    <citation type="journal article" date="2023" name="Hortic Res">
        <title>Pangenome of water caltrop reveals structural variations and asymmetric subgenome divergence after allopolyploidization.</title>
        <authorList>
            <person name="Zhang X."/>
            <person name="Chen Y."/>
            <person name="Wang L."/>
            <person name="Yuan Y."/>
            <person name="Fang M."/>
            <person name="Shi L."/>
            <person name="Lu R."/>
            <person name="Comes H.P."/>
            <person name="Ma Y."/>
            <person name="Chen Y."/>
            <person name="Huang G."/>
            <person name="Zhou Y."/>
            <person name="Zheng Z."/>
            <person name="Qiu Y."/>
        </authorList>
    </citation>
    <scope>NUCLEOTIDE SEQUENCE [LARGE SCALE GENOMIC DNA]</scope>
    <source>
        <strain evidence="14">F231</strain>
    </source>
</reference>
<dbReference type="SUPFAM" id="SSF48113">
    <property type="entry name" value="Heme-dependent peroxidases"/>
    <property type="match status" value="1"/>
</dbReference>
<feature type="binding site" evidence="11">
    <location>
        <position position="139"/>
    </location>
    <ligand>
        <name>Ca(2+)</name>
        <dbReference type="ChEBI" id="CHEBI:29108"/>
        <label>2</label>
    </ligand>
</feature>
<feature type="disulfide bond" evidence="12">
    <location>
        <begin position="90"/>
        <end position="122"/>
    </location>
</feature>
<keyword evidence="11" id="KW-0106">Calcium</keyword>
<comment type="catalytic activity">
    <reaction evidence="1">
        <text>2 a phenolic donor + H2O2 = 2 a phenolic radical donor + 2 H2O</text>
        <dbReference type="Rhea" id="RHEA:56136"/>
        <dbReference type="ChEBI" id="CHEBI:15377"/>
        <dbReference type="ChEBI" id="CHEBI:16240"/>
        <dbReference type="ChEBI" id="CHEBI:139520"/>
        <dbReference type="ChEBI" id="CHEBI:139521"/>
        <dbReference type="EC" id="1.11.1.7"/>
    </reaction>
</comment>
<evidence type="ECO:0000256" key="2">
    <source>
        <dbReference type="ARBA" id="ARBA00002322"/>
    </source>
</evidence>
<dbReference type="Gene3D" id="1.10.420.10">
    <property type="entry name" value="Peroxidase, domain 2"/>
    <property type="match status" value="1"/>
</dbReference>
<dbReference type="GO" id="GO:0140825">
    <property type="term" value="F:lactoperoxidase activity"/>
    <property type="evidence" value="ECO:0007669"/>
    <property type="project" value="UniProtKB-EC"/>
</dbReference>
<evidence type="ECO:0000256" key="4">
    <source>
        <dbReference type="ARBA" id="ARBA00012313"/>
    </source>
</evidence>
<feature type="binding site" evidence="11">
    <location>
        <position position="136"/>
    </location>
    <ligand>
        <name>Ca(2+)</name>
        <dbReference type="ChEBI" id="CHEBI:29108"/>
        <label>2</label>
    </ligand>
</feature>
<evidence type="ECO:0000256" key="5">
    <source>
        <dbReference type="ARBA" id="ARBA00022559"/>
    </source>
</evidence>
<evidence type="ECO:0000256" key="10">
    <source>
        <dbReference type="ARBA" id="ARBA00023157"/>
    </source>
</evidence>
<dbReference type="PRINTS" id="PR00458">
    <property type="entry name" value="PEROXIDASE"/>
</dbReference>
<keyword evidence="7 11" id="KW-0479">Metal-binding</keyword>
<dbReference type="PROSITE" id="PS50873">
    <property type="entry name" value="PEROXIDASE_4"/>
    <property type="match status" value="1"/>
</dbReference>
<dbReference type="PRINTS" id="PR00461">
    <property type="entry name" value="PLPEROXIDASE"/>
</dbReference>
<keyword evidence="10 12" id="KW-1015">Disulfide bond</keyword>
<comment type="cofactor">
    <cofactor evidence="11">
        <name>Ca(2+)</name>
        <dbReference type="ChEBI" id="CHEBI:29108"/>
    </cofactor>
    <text evidence="11">Binds 2 calcium ions per subunit.</text>
</comment>
<keyword evidence="9 11" id="KW-0408">Iron</keyword>
<dbReference type="EC" id="1.11.1.7" evidence="4"/>